<protein>
    <recommendedName>
        <fullName evidence="4">Autophagy-related protein 6</fullName>
    </recommendedName>
</protein>
<dbReference type="EMBL" id="ML995488">
    <property type="protein sequence ID" value="KAF2140953.1"/>
    <property type="molecule type" value="Genomic_DNA"/>
</dbReference>
<name>A0A6A6BC49_9PEZI</name>
<dbReference type="OrthoDB" id="2103031at2759"/>
<reference evidence="2" key="1">
    <citation type="journal article" date="2020" name="Stud. Mycol.">
        <title>101 Dothideomycetes genomes: a test case for predicting lifestyles and emergence of pathogens.</title>
        <authorList>
            <person name="Haridas S."/>
            <person name="Albert R."/>
            <person name="Binder M."/>
            <person name="Bloem J."/>
            <person name="Labutti K."/>
            <person name="Salamov A."/>
            <person name="Andreopoulos B."/>
            <person name="Baker S."/>
            <person name="Barry K."/>
            <person name="Bills G."/>
            <person name="Bluhm B."/>
            <person name="Cannon C."/>
            <person name="Castanera R."/>
            <person name="Culley D."/>
            <person name="Daum C."/>
            <person name="Ezra D."/>
            <person name="Gonzalez J."/>
            <person name="Henrissat B."/>
            <person name="Kuo A."/>
            <person name="Liang C."/>
            <person name="Lipzen A."/>
            <person name="Lutzoni F."/>
            <person name="Magnuson J."/>
            <person name="Mondo S."/>
            <person name="Nolan M."/>
            <person name="Ohm R."/>
            <person name="Pangilinan J."/>
            <person name="Park H.-J."/>
            <person name="Ramirez L."/>
            <person name="Alfaro M."/>
            <person name="Sun H."/>
            <person name="Tritt A."/>
            <person name="Yoshinaga Y."/>
            <person name="Zwiers L.-H."/>
            <person name="Turgeon B."/>
            <person name="Goodwin S."/>
            <person name="Spatafora J."/>
            <person name="Crous P."/>
            <person name="Grigoriev I."/>
        </authorList>
    </citation>
    <scope>NUCLEOTIDE SEQUENCE</scope>
    <source>
        <strain evidence="2">CBS 121167</strain>
    </source>
</reference>
<proteinExistence type="predicted"/>
<organism evidence="2 3">
    <name type="scientific">Aplosporella prunicola CBS 121167</name>
    <dbReference type="NCBI Taxonomy" id="1176127"/>
    <lineage>
        <taxon>Eukaryota</taxon>
        <taxon>Fungi</taxon>
        <taxon>Dikarya</taxon>
        <taxon>Ascomycota</taxon>
        <taxon>Pezizomycotina</taxon>
        <taxon>Dothideomycetes</taxon>
        <taxon>Dothideomycetes incertae sedis</taxon>
        <taxon>Botryosphaeriales</taxon>
        <taxon>Aplosporellaceae</taxon>
        <taxon>Aplosporella</taxon>
    </lineage>
</organism>
<feature type="compositionally biased region" description="Basic and acidic residues" evidence="1">
    <location>
        <begin position="21"/>
        <end position="31"/>
    </location>
</feature>
<keyword evidence="3" id="KW-1185">Reference proteome</keyword>
<accession>A0A6A6BC49</accession>
<dbReference type="AlphaFoldDB" id="A0A6A6BC49"/>
<feature type="region of interest" description="Disordered" evidence="1">
    <location>
        <begin position="1"/>
        <end position="78"/>
    </location>
</feature>
<evidence type="ECO:0000256" key="1">
    <source>
        <dbReference type="SAM" id="MobiDB-lite"/>
    </source>
</evidence>
<sequence>MGWLWGSSSNASDPTTQLDPSLKKFLDKESADASTAPALHKEAPKPALPIVQPTPTDAPASSQQPKHDTNNKNNVPAESLYQDGRYAHLWKTYEPLTAIESRAKSDQEKLSDIISAYNERRENIGRAALENCAVEQIALSDCFRTGSWAARLTMCRAETRELDRCYTMQARFLKALGYLSEAGRDERAEERVQMHADRLYQRMLAQERAVAEAKEKGETPPVFGSILSKANVAAAMRGDVPDAAPVRPDVEAKLRAFEQGEHVASLDDLKGLAPKARQEFEDRLKKMSTEERELELRAIVGEWASAQALTKQVEGFYEEERKRRLVRQGEGKETVGDTLKRWWGW</sequence>
<dbReference type="Proteomes" id="UP000799438">
    <property type="component" value="Unassembled WGS sequence"/>
</dbReference>
<evidence type="ECO:0000313" key="2">
    <source>
        <dbReference type="EMBL" id="KAF2140953.1"/>
    </source>
</evidence>
<feature type="compositionally biased region" description="Polar residues" evidence="1">
    <location>
        <begin position="53"/>
        <end position="64"/>
    </location>
</feature>
<evidence type="ECO:0000313" key="3">
    <source>
        <dbReference type="Proteomes" id="UP000799438"/>
    </source>
</evidence>
<gene>
    <name evidence="2" type="ORF">K452DRAFT_229545</name>
</gene>
<evidence type="ECO:0008006" key="4">
    <source>
        <dbReference type="Google" id="ProtNLM"/>
    </source>
</evidence>
<dbReference type="GeneID" id="54294544"/>
<dbReference type="RefSeq" id="XP_033396666.1">
    <property type="nucleotide sequence ID" value="XM_033537048.1"/>
</dbReference>
<feature type="compositionally biased region" description="Polar residues" evidence="1">
    <location>
        <begin position="1"/>
        <end position="19"/>
    </location>
</feature>